<dbReference type="PANTHER" id="PTHR10689:SF9">
    <property type="entry name" value="PROSTAGLANDIN E SYNTHASE"/>
    <property type="match status" value="1"/>
</dbReference>
<evidence type="ECO:0000256" key="20">
    <source>
        <dbReference type="ARBA" id="ARBA00023235"/>
    </source>
</evidence>
<comment type="function">
    <text evidence="29">Terminal enzyme of the cyclooxygenase (COX)-2-mediated prostaglandin E2 (PGE2) biosynthetic pathway. Catalyzes the glutathione-dependent oxidoreduction of prostaglandin endoperoxide H2 (PGH2) to prostaglandin E2 (PGE2) in response to inflammatory stimuli. Plays a key role in inflammation response, fever and pain. Also catalyzes the oxidoreduction of endocannabinoids into prostaglandin glycerol esters and PGG2 into 15-hydroperoxy-PGE2. In addition, displays low glutathione transferase and glutathione-dependent peroxidase activities, toward 1-chloro-2,4-dinitrobenzene and 5-hydroperoxyicosatetraenoic acid (5-HPETE), respectively.</text>
</comment>
<evidence type="ECO:0000256" key="10">
    <source>
        <dbReference type="ARBA" id="ARBA00022516"/>
    </source>
</evidence>
<dbReference type="InterPro" id="IPR023352">
    <property type="entry name" value="MAPEG-like_dom_sf"/>
</dbReference>
<evidence type="ECO:0000313" key="33">
    <source>
        <dbReference type="Proteomes" id="UP001230051"/>
    </source>
</evidence>
<keyword evidence="11" id="KW-0643">Prostaglandin biosynthesis</keyword>
<evidence type="ECO:0000256" key="26">
    <source>
        <dbReference type="ARBA" id="ARBA00041613"/>
    </source>
</evidence>
<dbReference type="Proteomes" id="UP001230051">
    <property type="component" value="Unassembled WGS sequence"/>
</dbReference>
<evidence type="ECO:0000256" key="7">
    <source>
        <dbReference type="ARBA" id="ARBA00012452"/>
    </source>
</evidence>
<keyword evidence="15 30" id="KW-1133">Transmembrane helix</keyword>
<keyword evidence="16" id="KW-0560">Oxidoreductase</keyword>
<dbReference type="InterPro" id="IPR001129">
    <property type="entry name" value="Membr-assoc_MAPEG"/>
</dbReference>
<dbReference type="GO" id="GO:0050220">
    <property type="term" value="F:prostaglandin-E synthase activity"/>
    <property type="evidence" value="ECO:0007669"/>
    <property type="project" value="UniProtKB-EC"/>
</dbReference>
<feature type="transmembrane region" description="Helical" evidence="30">
    <location>
        <begin position="12"/>
        <end position="32"/>
    </location>
</feature>
<comment type="subcellular location">
    <subcellularLocation>
        <location evidence="3">Cytoplasm</location>
        <location evidence="3">Perinuclear region</location>
    </subcellularLocation>
    <subcellularLocation>
        <location evidence="2">Membrane</location>
        <topology evidence="2">Multi-pass membrane protein</topology>
    </subcellularLocation>
</comment>
<evidence type="ECO:0000256" key="18">
    <source>
        <dbReference type="ARBA" id="ARBA00023136"/>
    </source>
</evidence>
<keyword evidence="20" id="KW-0413">Isomerase</keyword>
<dbReference type="GO" id="GO:0001516">
    <property type="term" value="P:prostaglandin biosynthetic process"/>
    <property type="evidence" value="ECO:0007669"/>
    <property type="project" value="UniProtKB-KW"/>
</dbReference>
<dbReference type="GO" id="GO:0016020">
    <property type="term" value="C:membrane"/>
    <property type="evidence" value="ECO:0007669"/>
    <property type="project" value="UniProtKB-SubCell"/>
</dbReference>
<dbReference type="AlphaFoldDB" id="A0AAD8CJ35"/>
<dbReference type="Gene3D" id="1.20.120.550">
    <property type="entry name" value="Membrane associated eicosanoid/glutathione metabolism-like domain"/>
    <property type="match status" value="1"/>
</dbReference>
<dbReference type="GO" id="GO:0016491">
    <property type="term" value="F:oxidoreductase activity"/>
    <property type="evidence" value="ECO:0007669"/>
    <property type="project" value="UniProtKB-KW"/>
</dbReference>
<evidence type="ECO:0000256" key="12">
    <source>
        <dbReference type="ARBA" id="ARBA00022679"/>
    </source>
</evidence>
<evidence type="ECO:0000256" key="1">
    <source>
        <dbReference type="ARBA" id="ARBA00001955"/>
    </source>
</evidence>
<evidence type="ECO:0000256" key="15">
    <source>
        <dbReference type="ARBA" id="ARBA00022989"/>
    </source>
</evidence>
<comment type="pathway">
    <text evidence="4">Lipid metabolism; prostaglandin biosynthesis.</text>
</comment>
<comment type="catalytic activity">
    <reaction evidence="23">
        <text>2-glyceryl-prostaglandin H2 = 2-glyceryl-prostaglandin E2</text>
        <dbReference type="Rhea" id="RHEA:53324"/>
        <dbReference type="ChEBI" id="CHEBI:85166"/>
        <dbReference type="ChEBI" id="CHEBI:137172"/>
    </reaction>
    <physiologicalReaction direction="left-to-right" evidence="23">
        <dbReference type="Rhea" id="RHEA:53325"/>
    </physiologicalReaction>
</comment>
<keyword evidence="12" id="KW-0808">Transferase</keyword>
<comment type="similarity">
    <text evidence="5">Belongs to the MAPEG family.</text>
</comment>
<evidence type="ECO:0000313" key="32">
    <source>
        <dbReference type="EMBL" id="KAK1155292.1"/>
    </source>
</evidence>
<sequence>MALALDLNNEVFSSFLFYATLLLLKMYAVAILTGQLRLRRKAFANPEDSLRHGGLKFCREDADVERCRRLHHNDMECVYPFLFIGALYCMLDPSPSIARLHFRIFFLARLVHTVAYLFALKAPTRSLAYTVGQIPCFSMAFKIVVNVASYW</sequence>
<organism evidence="31 33">
    <name type="scientific">Acipenser oxyrinchus oxyrinchus</name>
    <dbReference type="NCBI Taxonomy" id="40147"/>
    <lineage>
        <taxon>Eukaryota</taxon>
        <taxon>Metazoa</taxon>
        <taxon>Chordata</taxon>
        <taxon>Craniata</taxon>
        <taxon>Vertebrata</taxon>
        <taxon>Euteleostomi</taxon>
        <taxon>Actinopterygii</taxon>
        <taxon>Chondrostei</taxon>
        <taxon>Acipenseriformes</taxon>
        <taxon>Acipenseridae</taxon>
        <taxon>Acipenser</taxon>
    </lineage>
</organism>
<proteinExistence type="inferred from homology"/>
<keyword evidence="19" id="KW-0275">Fatty acid biosynthesis</keyword>
<evidence type="ECO:0000256" key="2">
    <source>
        <dbReference type="ARBA" id="ARBA00004141"/>
    </source>
</evidence>
<evidence type="ECO:0000256" key="4">
    <source>
        <dbReference type="ARBA" id="ARBA00004702"/>
    </source>
</evidence>
<evidence type="ECO:0000256" key="16">
    <source>
        <dbReference type="ARBA" id="ARBA00023002"/>
    </source>
</evidence>
<evidence type="ECO:0000256" key="27">
    <source>
        <dbReference type="ARBA" id="ARBA00042011"/>
    </source>
</evidence>
<keyword evidence="18 30" id="KW-0472">Membrane</keyword>
<keyword evidence="10" id="KW-0444">Lipid biosynthesis</keyword>
<evidence type="ECO:0000256" key="3">
    <source>
        <dbReference type="ARBA" id="ARBA00004556"/>
    </source>
</evidence>
<keyword evidence="9" id="KW-0644">Prostaglandin metabolism</keyword>
<keyword evidence="8" id="KW-0963">Cytoplasm</keyword>
<dbReference type="GO" id="GO:0048471">
    <property type="term" value="C:perinuclear region of cytoplasm"/>
    <property type="evidence" value="ECO:0007669"/>
    <property type="project" value="UniProtKB-SubCell"/>
</dbReference>
<dbReference type="InterPro" id="IPR040162">
    <property type="entry name" value="MGST1-like"/>
</dbReference>
<evidence type="ECO:0000256" key="25">
    <source>
        <dbReference type="ARBA" id="ARBA00039926"/>
    </source>
</evidence>
<dbReference type="EC" id="5.3.99.3" evidence="6"/>
<evidence type="ECO:0000256" key="13">
    <source>
        <dbReference type="ARBA" id="ARBA00022692"/>
    </source>
</evidence>
<keyword evidence="17" id="KW-0443">Lipid metabolism</keyword>
<protein>
    <recommendedName>
        <fullName evidence="25">Prostaglandin E synthase</fullName>
        <ecNumber evidence="7">2.5.1.18</ecNumber>
        <ecNumber evidence="6">5.3.99.3</ecNumber>
    </recommendedName>
    <alternativeName>
        <fullName evidence="28">Glutathione peroxidase PTGES</fullName>
    </alternativeName>
    <alternativeName>
        <fullName evidence="27">Glutathione transferase PTGES</fullName>
    </alternativeName>
    <alternativeName>
        <fullName evidence="26">Microsomal prostaglandin E synthase 1</fullName>
    </alternativeName>
</protein>
<comment type="catalytic activity">
    <reaction evidence="22">
        <text>prostaglandin G2 = (15S)-15-hydroperoxy-prostaglandin E2</text>
        <dbReference type="Rhea" id="RHEA:64364"/>
        <dbReference type="ChEBI" id="CHEBI:82629"/>
        <dbReference type="ChEBI" id="CHEBI:152564"/>
    </reaction>
    <physiologicalReaction direction="left-to-right" evidence="22">
        <dbReference type="Rhea" id="RHEA:64365"/>
    </physiologicalReaction>
</comment>
<evidence type="ECO:0000256" key="6">
    <source>
        <dbReference type="ARBA" id="ARBA00012203"/>
    </source>
</evidence>
<dbReference type="SUPFAM" id="SSF161084">
    <property type="entry name" value="MAPEG domain-like"/>
    <property type="match status" value="1"/>
</dbReference>
<comment type="caution">
    <text evidence="31">The sequence shown here is derived from an EMBL/GenBank/DDBJ whole genome shotgun (WGS) entry which is preliminary data.</text>
</comment>
<comment type="catalytic activity">
    <reaction evidence="21">
        <text>prostaglandin H2 = prostaglandin E2</text>
        <dbReference type="Rhea" id="RHEA:12893"/>
        <dbReference type="ChEBI" id="CHEBI:57405"/>
        <dbReference type="ChEBI" id="CHEBI:606564"/>
        <dbReference type="EC" id="5.3.99.3"/>
    </reaction>
    <physiologicalReaction direction="left-to-right" evidence="21">
        <dbReference type="Rhea" id="RHEA:12894"/>
    </physiologicalReaction>
</comment>
<comment type="cofactor">
    <cofactor evidence="1">
        <name>glutathione</name>
        <dbReference type="ChEBI" id="CHEBI:57925"/>
    </cofactor>
</comment>
<gene>
    <name evidence="31" type="primary">PTGES</name>
    <name evidence="32" type="ORF">AOXY_G27744</name>
    <name evidence="31" type="ORF">AOXY_G31976</name>
</gene>
<evidence type="ECO:0000256" key="5">
    <source>
        <dbReference type="ARBA" id="ARBA00010459"/>
    </source>
</evidence>
<keyword evidence="13 30" id="KW-0812">Transmembrane</keyword>
<reference evidence="31" key="1">
    <citation type="submission" date="2022-02" db="EMBL/GenBank/DDBJ databases">
        <title>Atlantic sturgeon de novo genome assembly.</title>
        <authorList>
            <person name="Stock M."/>
            <person name="Klopp C."/>
            <person name="Guiguen Y."/>
            <person name="Cabau C."/>
            <person name="Parinello H."/>
            <person name="Santidrian Yebra-Pimentel E."/>
            <person name="Kuhl H."/>
            <person name="Dirks R.P."/>
            <person name="Guessner J."/>
            <person name="Wuertz S."/>
            <person name="Du K."/>
            <person name="Schartl M."/>
        </authorList>
    </citation>
    <scope>NUCLEOTIDE SEQUENCE</scope>
    <source>
        <strain evidence="31">STURGEONOMICS-FGT-2020</strain>
        <tissue evidence="31">Whole blood</tissue>
    </source>
</reference>
<comment type="catalytic activity">
    <reaction evidence="24">
        <text>(5S)-hydroperoxy-(6E,8Z,11Z,14Z)-eicosatetraenoate + 2 glutathione = (5S)-hydroxy-(6E,8Z,11Z,14Z)-eicosatetraenoate + glutathione disulfide + H2O</text>
        <dbReference type="Rhea" id="RHEA:48620"/>
        <dbReference type="ChEBI" id="CHEBI:15377"/>
        <dbReference type="ChEBI" id="CHEBI:57450"/>
        <dbReference type="ChEBI" id="CHEBI:57925"/>
        <dbReference type="ChEBI" id="CHEBI:58297"/>
        <dbReference type="ChEBI" id="CHEBI:90632"/>
    </reaction>
</comment>
<evidence type="ECO:0000256" key="19">
    <source>
        <dbReference type="ARBA" id="ARBA00023160"/>
    </source>
</evidence>
<dbReference type="EMBL" id="JAGXEW010000050">
    <property type="protein sequence ID" value="KAK1151691.1"/>
    <property type="molecule type" value="Genomic_DNA"/>
</dbReference>
<evidence type="ECO:0000256" key="14">
    <source>
        <dbReference type="ARBA" id="ARBA00022832"/>
    </source>
</evidence>
<evidence type="ECO:0000256" key="29">
    <source>
        <dbReference type="ARBA" id="ARBA00054772"/>
    </source>
</evidence>
<dbReference type="Pfam" id="PF01124">
    <property type="entry name" value="MAPEG"/>
    <property type="match status" value="1"/>
</dbReference>
<keyword evidence="33" id="KW-1185">Reference proteome</keyword>
<name>A0AAD8CJ35_ACIOX</name>
<evidence type="ECO:0000256" key="28">
    <source>
        <dbReference type="ARBA" id="ARBA00042173"/>
    </source>
</evidence>
<evidence type="ECO:0000256" key="8">
    <source>
        <dbReference type="ARBA" id="ARBA00022490"/>
    </source>
</evidence>
<dbReference type="PANTHER" id="PTHR10689">
    <property type="entry name" value="MICROSOMAL GLUTATHIONE S-TRANSFERASE 1"/>
    <property type="match status" value="1"/>
</dbReference>
<evidence type="ECO:0000256" key="9">
    <source>
        <dbReference type="ARBA" id="ARBA00022501"/>
    </source>
</evidence>
<evidence type="ECO:0000256" key="11">
    <source>
        <dbReference type="ARBA" id="ARBA00022585"/>
    </source>
</evidence>
<dbReference type="EMBL" id="JAGXEW010000032">
    <property type="protein sequence ID" value="KAK1155292.1"/>
    <property type="molecule type" value="Genomic_DNA"/>
</dbReference>
<dbReference type="FunFam" id="1.20.120.550:FF:000002">
    <property type="entry name" value="Microsomal glutathione S-transferase 1"/>
    <property type="match status" value="1"/>
</dbReference>
<evidence type="ECO:0000313" key="31">
    <source>
        <dbReference type="EMBL" id="KAK1151691.1"/>
    </source>
</evidence>
<evidence type="ECO:0000256" key="30">
    <source>
        <dbReference type="SAM" id="Phobius"/>
    </source>
</evidence>
<dbReference type="GO" id="GO:0004364">
    <property type="term" value="F:glutathione transferase activity"/>
    <property type="evidence" value="ECO:0007669"/>
    <property type="project" value="UniProtKB-EC"/>
</dbReference>
<accession>A0AAD8CJ35</accession>
<evidence type="ECO:0000256" key="21">
    <source>
        <dbReference type="ARBA" id="ARBA00023931"/>
    </source>
</evidence>
<evidence type="ECO:0000256" key="17">
    <source>
        <dbReference type="ARBA" id="ARBA00023098"/>
    </source>
</evidence>
<evidence type="ECO:0000256" key="22">
    <source>
        <dbReference type="ARBA" id="ARBA00036040"/>
    </source>
</evidence>
<keyword evidence="14" id="KW-0276">Fatty acid metabolism</keyword>
<evidence type="ECO:0000256" key="23">
    <source>
        <dbReference type="ARBA" id="ARBA00036805"/>
    </source>
</evidence>
<evidence type="ECO:0000256" key="24">
    <source>
        <dbReference type="ARBA" id="ARBA00036848"/>
    </source>
</evidence>
<dbReference type="EC" id="2.5.1.18" evidence="7"/>